<dbReference type="Proteomes" id="UP000004095">
    <property type="component" value="Unassembled WGS sequence"/>
</dbReference>
<keyword evidence="2" id="KW-1185">Reference proteome</keyword>
<protein>
    <submittedName>
        <fullName evidence="1">Leucine-rich repeat containing protein</fullName>
    </submittedName>
</protein>
<name>A1ZJX1_MICM2</name>
<comment type="caution">
    <text evidence="1">The sequence shown here is derived from an EMBL/GenBank/DDBJ whole genome shotgun (WGS) entry which is preliminary data.</text>
</comment>
<organism evidence="1 2">
    <name type="scientific">Microscilla marina ATCC 23134</name>
    <dbReference type="NCBI Taxonomy" id="313606"/>
    <lineage>
        <taxon>Bacteria</taxon>
        <taxon>Pseudomonadati</taxon>
        <taxon>Bacteroidota</taxon>
        <taxon>Cytophagia</taxon>
        <taxon>Cytophagales</taxon>
        <taxon>Microscillaceae</taxon>
        <taxon>Microscilla</taxon>
    </lineage>
</organism>
<dbReference type="SUPFAM" id="SSF52058">
    <property type="entry name" value="L domain-like"/>
    <property type="match status" value="1"/>
</dbReference>
<gene>
    <name evidence="1" type="ORF">M23134_01484</name>
</gene>
<evidence type="ECO:0000313" key="1">
    <source>
        <dbReference type="EMBL" id="EAY29424.1"/>
    </source>
</evidence>
<accession>A1ZJX1</accession>
<dbReference type="AlphaFoldDB" id="A1ZJX1"/>
<reference evidence="1 2" key="1">
    <citation type="submission" date="2007-01" db="EMBL/GenBank/DDBJ databases">
        <authorList>
            <person name="Haygood M."/>
            <person name="Podell S."/>
            <person name="Anderson C."/>
            <person name="Hopkinson B."/>
            <person name="Roe K."/>
            <person name="Barbeau K."/>
            <person name="Gaasterland T."/>
            <person name="Ferriera S."/>
            <person name="Johnson J."/>
            <person name="Kravitz S."/>
            <person name="Beeson K."/>
            <person name="Sutton G."/>
            <person name="Rogers Y.-H."/>
            <person name="Friedman R."/>
            <person name="Frazier M."/>
            <person name="Venter J.C."/>
        </authorList>
    </citation>
    <scope>NUCLEOTIDE SEQUENCE [LARGE SCALE GENOMIC DNA]</scope>
    <source>
        <strain evidence="1 2">ATCC 23134</strain>
    </source>
</reference>
<proteinExistence type="predicted"/>
<evidence type="ECO:0000313" key="2">
    <source>
        <dbReference type="Proteomes" id="UP000004095"/>
    </source>
</evidence>
<dbReference type="InterPro" id="IPR032675">
    <property type="entry name" value="LRR_dom_sf"/>
</dbReference>
<dbReference type="EMBL" id="AAWS01000011">
    <property type="protein sequence ID" value="EAY29424.1"/>
    <property type="molecule type" value="Genomic_DNA"/>
</dbReference>
<dbReference type="Gene3D" id="3.80.10.10">
    <property type="entry name" value="Ribonuclease Inhibitor"/>
    <property type="match status" value="1"/>
</dbReference>
<sequence>MQDTEVSIEEVTVRHIAQFNSPEIDLSLKNLTSLPSEVAQLTQIQSLELFGNNISSLPSEITQLTKLHTLGI</sequence>